<dbReference type="InterPro" id="IPR031127">
    <property type="entry name" value="E3_UB_ligase_RBR"/>
</dbReference>
<evidence type="ECO:0000256" key="10">
    <source>
        <dbReference type="ARBA" id="ARBA00022771"/>
    </source>
</evidence>
<dbReference type="SUPFAM" id="SSF57850">
    <property type="entry name" value="RING/U-box"/>
    <property type="match status" value="3"/>
</dbReference>
<evidence type="ECO:0000256" key="3">
    <source>
        <dbReference type="ARBA" id="ARBA00003976"/>
    </source>
</evidence>
<evidence type="ECO:0000256" key="4">
    <source>
        <dbReference type="ARBA" id="ARBA00004906"/>
    </source>
</evidence>
<dbReference type="CDD" id="cd22584">
    <property type="entry name" value="Rcat_RBR_unk"/>
    <property type="match status" value="1"/>
</dbReference>
<comment type="catalytic activity">
    <reaction evidence="1">
        <text>[E2 ubiquitin-conjugating enzyme]-S-ubiquitinyl-L-cysteine + [acceptor protein]-L-lysine = [E2 ubiquitin-conjugating enzyme]-L-cysteine + [acceptor protein]-N(6)-ubiquitinyl-L-lysine.</text>
        <dbReference type="EC" id="2.3.2.31"/>
    </reaction>
</comment>
<evidence type="ECO:0000256" key="1">
    <source>
        <dbReference type="ARBA" id="ARBA00001798"/>
    </source>
</evidence>
<dbReference type="GO" id="GO:0061630">
    <property type="term" value="F:ubiquitin protein ligase activity"/>
    <property type="evidence" value="ECO:0007669"/>
    <property type="project" value="UniProtKB-EC"/>
</dbReference>
<comment type="function">
    <text evidence="3">Might act as an E3 ubiquitin-protein ligase, or as part of E3 complex, which accepts ubiquitin from specific E2 ubiquitin-conjugating enzymes and then transfers it to substrates.</text>
</comment>
<dbReference type="InterPro" id="IPR001841">
    <property type="entry name" value="Znf_RING"/>
</dbReference>
<evidence type="ECO:0000256" key="2">
    <source>
        <dbReference type="ARBA" id="ARBA00001947"/>
    </source>
</evidence>
<feature type="compositionally biased region" description="Acidic residues" evidence="14">
    <location>
        <begin position="41"/>
        <end position="51"/>
    </location>
</feature>
<dbReference type="FunFam" id="3.30.40.10:FF:000230">
    <property type="entry name" value="RBR-type E3 ubiquitin transferase"/>
    <property type="match status" value="1"/>
</dbReference>
<dbReference type="InterPro" id="IPR013083">
    <property type="entry name" value="Znf_RING/FYVE/PHD"/>
</dbReference>
<dbReference type="UniPathway" id="UPA00143"/>
<comment type="pathway">
    <text evidence="4">Protein modification; protein ubiquitination.</text>
</comment>
<accession>W9RVX8</accession>
<dbReference type="Proteomes" id="UP000030645">
    <property type="component" value="Unassembled WGS sequence"/>
</dbReference>
<feature type="region of interest" description="Disordered" evidence="14">
    <location>
        <begin position="1"/>
        <end position="63"/>
    </location>
</feature>
<reference evidence="18" key="1">
    <citation type="submission" date="2013-01" db="EMBL/GenBank/DDBJ databases">
        <title>Draft Genome Sequence of a Mulberry Tree, Morus notabilis C.K. Schneid.</title>
        <authorList>
            <person name="He N."/>
            <person name="Zhao S."/>
        </authorList>
    </citation>
    <scope>NUCLEOTIDE SEQUENCE</scope>
</reference>
<sequence>MSLTPTIEVAKAAEEISSSERGGRGRKKPKMEDQQVHEIIDLEAEEENDDDDGKKMRKRFSKKGINKSDPISVEQYLEERDLHLAIMASLATNSPNFIDLSEESAENQLLWFDSQETSKNETPRFEMGQSSNSKNDPSFVCEICIEPKSSNESFSIKGCSHSYCTDCVFKYVASKLQDNVTAINCPVSGCDGWLEPEHCRSILPAEVFDRWGFALCEAFFLASEKFYCPYKDCSVMLINDGGEAVTQSECPNCYRMFCAECKVSWHEGISCEEFRKLNKDEREKEDIMLMNLATSKLWRRCPSCRFYVERSEGCLFMRCRCGVAFCYNCGNSLQNNGPHYCSKCRR</sequence>
<dbReference type="GO" id="GO:0016567">
    <property type="term" value="P:protein ubiquitination"/>
    <property type="evidence" value="ECO:0007669"/>
    <property type="project" value="UniProtKB-UniPathway"/>
</dbReference>
<evidence type="ECO:0000256" key="14">
    <source>
        <dbReference type="SAM" id="MobiDB-lite"/>
    </source>
</evidence>
<dbReference type="InterPro" id="IPR002867">
    <property type="entry name" value="IBR_dom"/>
</dbReference>
<dbReference type="InterPro" id="IPR044066">
    <property type="entry name" value="TRIAD_supradom"/>
</dbReference>
<evidence type="ECO:0000256" key="5">
    <source>
        <dbReference type="ARBA" id="ARBA00005884"/>
    </source>
</evidence>
<evidence type="ECO:0000256" key="13">
    <source>
        <dbReference type="PROSITE-ProRule" id="PRU00175"/>
    </source>
</evidence>
<evidence type="ECO:0000313" key="17">
    <source>
        <dbReference type="EMBL" id="EXC13603.1"/>
    </source>
</evidence>
<dbReference type="InterPro" id="IPR017907">
    <property type="entry name" value="Znf_RING_CS"/>
</dbReference>
<keyword evidence="7" id="KW-0808">Transferase</keyword>
<dbReference type="Pfam" id="PF01485">
    <property type="entry name" value="IBR"/>
    <property type="match status" value="1"/>
</dbReference>
<name>W9RVX8_9ROSA</name>
<gene>
    <name evidence="17" type="ORF">L484_019560</name>
</gene>
<keyword evidence="11" id="KW-0833">Ubl conjugation pathway</keyword>
<dbReference type="GO" id="GO:0008270">
    <property type="term" value="F:zinc ion binding"/>
    <property type="evidence" value="ECO:0007669"/>
    <property type="project" value="UniProtKB-KW"/>
</dbReference>
<dbReference type="EMBL" id="KE345753">
    <property type="protein sequence ID" value="EXC13603.1"/>
    <property type="molecule type" value="Genomic_DNA"/>
</dbReference>
<proteinExistence type="inferred from homology"/>
<keyword evidence="8" id="KW-0479">Metal-binding</keyword>
<evidence type="ECO:0000256" key="8">
    <source>
        <dbReference type="ARBA" id="ARBA00022723"/>
    </source>
</evidence>
<dbReference type="Gene3D" id="3.30.40.10">
    <property type="entry name" value="Zinc/RING finger domain, C3HC4 (zinc finger)"/>
    <property type="match status" value="1"/>
</dbReference>
<evidence type="ECO:0000259" key="16">
    <source>
        <dbReference type="PROSITE" id="PS51873"/>
    </source>
</evidence>
<evidence type="ECO:0000256" key="11">
    <source>
        <dbReference type="ARBA" id="ARBA00022786"/>
    </source>
</evidence>
<dbReference type="SMART" id="SM00647">
    <property type="entry name" value="IBR"/>
    <property type="match status" value="2"/>
</dbReference>
<dbReference type="FunFam" id="1.20.120.1750:FF:000018">
    <property type="entry name" value="RBR-type E3 ubiquitin transferase"/>
    <property type="match status" value="1"/>
</dbReference>
<feature type="compositionally biased region" description="Basic and acidic residues" evidence="14">
    <location>
        <begin position="30"/>
        <end position="40"/>
    </location>
</feature>
<keyword evidence="12" id="KW-0862">Zinc</keyword>
<evidence type="ECO:0000313" key="18">
    <source>
        <dbReference type="Proteomes" id="UP000030645"/>
    </source>
</evidence>
<dbReference type="EC" id="2.3.2.31" evidence="6"/>
<dbReference type="AlphaFoldDB" id="W9RVX8"/>
<feature type="domain" description="RING-type" evidence="16">
    <location>
        <begin position="137"/>
        <end position="346"/>
    </location>
</feature>
<comment type="cofactor">
    <cofactor evidence="2">
        <name>Zn(2+)</name>
        <dbReference type="ChEBI" id="CHEBI:29105"/>
    </cofactor>
</comment>
<protein>
    <recommendedName>
        <fullName evidence="6">RBR-type E3 ubiquitin transferase</fullName>
        <ecNumber evidence="6">2.3.2.31</ecNumber>
    </recommendedName>
</protein>
<comment type="similarity">
    <text evidence="5">Belongs to the RBR family. Ariadne subfamily.</text>
</comment>
<dbReference type="Pfam" id="PF26200">
    <property type="entry name" value="Rcat_RNF216"/>
    <property type="match status" value="1"/>
</dbReference>
<evidence type="ECO:0000256" key="9">
    <source>
        <dbReference type="ARBA" id="ARBA00022737"/>
    </source>
</evidence>
<dbReference type="eggNOG" id="KOG1812">
    <property type="taxonomic scope" value="Eukaryota"/>
</dbReference>
<evidence type="ECO:0000256" key="12">
    <source>
        <dbReference type="ARBA" id="ARBA00022833"/>
    </source>
</evidence>
<dbReference type="PROSITE" id="PS50089">
    <property type="entry name" value="ZF_RING_2"/>
    <property type="match status" value="1"/>
</dbReference>
<evidence type="ECO:0000256" key="6">
    <source>
        <dbReference type="ARBA" id="ARBA00012251"/>
    </source>
</evidence>
<dbReference type="PROSITE" id="PS51873">
    <property type="entry name" value="TRIAD"/>
    <property type="match status" value="1"/>
</dbReference>
<feature type="domain" description="RING-type" evidence="15">
    <location>
        <begin position="141"/>
        <end position="187"/>
    </location>
</feature>
<dbReference type="PROSITE" id="PS00518">
    <property type="entry name" value="ZF_RING_1"/>
    <property type="match status" value="1"/>
</dbReference>
<dbReference type="Gene3D" id="1.20.120.1750">
    <property type="match status" value="1"/>
</dbReference>
<evidence type="ECO:0000256" key="7">
    <source>
        <dbReference type="ARBA" id="ARBA00022679"/>
    </source>
</evidence>
<dbReference type="KEGG" id="mnt:21402499"/>
<keyword evidence="10 13" id="KW-0863">Zinc-finger</keyword>
<dbReference type="STRING" id="981085.W9RVX8"/>
<keyword evidence="9" id="KW-0677">Repeat</keyword>
<evidence type="ECO:0000259" key="15">
    <source>
        <dbReference type="PROSITE" id="PS50089"/>
    </source>
</evidence>
<dbReference type="PANTHER" id="PTHR11685">
    <property type="entry name" value="RBR FAMILY RING FINGER AND IBR DOMAIN-CONTAINING"/>
    <property type="match status" value="1"/>
</dbReference>
<dbReference type="CDD" id="cd22582">
    <property type="entry name" value="BRcat_RBR_unk"/>
    <property type="match status" value="1"/>
</dbReference>
<organism evidence="17 18">
    <name type="scientific">Morus notabilis</name>
    <dbReference type="NCBI Taxonomy" id="981085"/>
    <lineage>
        <taxon>Eukaryota</taxon>
        <taxon>Viridiplantae</taxon>
        <taxon>Streptophyta</taxon>
        <taxon>Embryophyta</taxon>
        <taxon>Tracheophyta</taxon>
        <taxon>Spermatophyta</taxon>
        <taxon>Magnoliopsida</taxon>
        <taxon>eudicotyledons</taxon>
        <taxon>Gunneridae</taxon>
        <taxon>Pentapetalae</taxon>
        <taxon>rosids</taxon>
        <taxon>fabids</taxon>
        <taxon>Rosales</taxon>
        <taxon>Moraceae</taxon>
        <taxon>Moreae</taxon>
        <taxon>Morus</taxon>
    </lineage>
</organism>
<keyword evidence="18" id="KW-1185">Reference proteome</keyword>
<dbReference type="OrthoDB" id="10009520at2759"/>